<evidence type="ECO:0000313" key="2">
    <source>
        <dbReference type="Proteomes" id="UP000270021"/>
    </source>
</evidence>
<evidence type="ECO:0008006" key="3">
    <source>
        <dbReference type="Google" id="ProtNLM"/>
    </source>
</evidence>
<gene>
    <name evidence="1" type="ORF">EJO69_05435</name>
</gene>
<evidence type="ECO:0000313" key="1">
    <source>
        <dbReference type="EMBL" id="AZN29809.1"/>
    </source>
</evidence>
<dbReference type="OrthoDB" id="3268312at2"/>
<dbReference type="EMBL" id="CP034438">
    <property type="protein sequence ID" value="AZN29809.1"/>
    <property type="molecule type" value="Genomic_DNA"/>
</dbReference>
<dbReference type="AlphaFoldDB" id="A0A3S8Z8G0"/>
<organism evidence="1 2">
    <name type="scientific">Flaviflexus salsibiostraticola</name>
    <dbReference type="NCBI Taxonomy" id="1282737"/>
    <lineage>
        <taxon>Bacteria</taxon>
        <taxon>Bacillati</taxon>
        <taxon>Actinomycetota</taxon>
        <taxon>Actinomycetes</taxon>
        <taxon>Actinomycetales</taxon>
        <taxon>Actinomycetaceae</taxon>
        <taxon>Flaviflexus</taxon>
    </lineage>
</organism>
<dbReference type="RefSeq" id="WP_126040017.1">
    <property type="nucleotide sequence ID" value="NZ_CP034438.1"/>
</dbReference>
<dbReference type="PROSITE" id="PS51257">
    <property type="entry name" value="PROKAR_LIPOPROTEIN"/>
    <property type="match status" value="1"/>
</dbReference>
<dbReference type="Proteomes" id="UP000270021">
    <property type="component" value="Chromosome"/>
</dbReference>
<protein>
    <recommendedName>
        <fullName evidence="3">Lipoprotein</fullName>
    </recommendedName>
</protein>
<dbReference type="KEGG" id="fsl:EJO69_05435"/>
<keyword evidence="2" id="KW-1185">Reference proteome</keyword>
<sequence length="110" mass="11734">MTRATVLLLAFGLAACGAETGSNDEACREADTVAREVEEFAEPLSDEQANAARQWEFRLAEASVLATDHDLAVSIRDLADAAGNVAENLEDAGARDVFDRVYADVTAKCN</sequence>
<proteinExistence type="predicted"/>
<accession>A0A3S8Z8G0</accession>
<reference evidence="1 2" key="1">
    <citation type="submission" date="2018-12" db="EMBL/GenBank/DDBJ databases">
        <title>Complete genome sequence of Flaviflexus salsibiostraticola KCTC 33148.</title>
        <authorList>
            <person name="Bae J.-W."/>
        </authorList>
    </citation>
    <scope>NUCLEOTIDE SEQUENCE [LARGE SCALE GENOMIC DNA]</scope>
    <source>
        <strain evidence="1 2">KCTC 33148</strain>
    </source>
</reference>
<name>A0A3S8Z8G0_9ACTO</name>